<organism evidence="4 5">
    <name type="scientific">uncultured phage cr116_1</name>
    <dbReference type="NCBI Taxonomy" id="2772073"/>
    <lineage>
        <taxon>Viruses</taxon>
        <taxon>Duplodnaviria</taxon>
        <taxon>Heunggongvirae</taxon>
        <taxon>Uroviricota</taxon>
        <taxon>Caudoviricetes</taxon>
        <taxon>Crassvirales</taxon>
        <taxon>Steigviridae</taxon>
        <taxon>Asinivirinae</taxon>
        <taxon>Pamirivirus</taxon>
        <taxon>Pamirivirus faecium</taxon>
    </lineage>
</organism>
<evidence type="ECO:0000259" key="3">
    <source>
        <dbReference type="Pfam" id="PF12705"/>
    </source>
</evidence>
<reference evidence="4 5" key="1">
    <citation type="submission" date="2020-07" db="EMBL/GenBank/DDBJ databases">
        <title>Taxonomic proposal: Crassvirales, a new order of highly abundant and diverse bacterial viruses.</title>
        <authorList>
            <person name="Shkoporov A.N."/>
            <person name="Stockdale S.R."/>
            <person name="Guerin E."/>
            <person name="Ross R.P."/>
            <person name="Hill C."/>
        </authorList>
    </citation>
    <scope>NUCLEOTIDE SEQUENCE [LARGE SCALE GENOMIC DNA]</scope>
</reference>
<dbReference type="Pfam" id="PF12705">
    <property type="entry name" value="PDDEXK_1"/>
    <property type="match status" value="1"/>
</dbReference>
<evidence type="ECO:0000313" key="4">
    <source>
        <dbReference type="EMBL" id="QOR59396.1"/>
    </source>
</evidence>
<name>A0A7M1RYM9_9CAUD</name>
<dbReference type="InterPro" id="IPR018247">
    <property type="entry name" value="EF_Hand_1_Ca_BS"/>
</dbReference>
<dbReference type="EMBL" id="MT774389">
    <property type="protein sequence ID" value="QOR59396.1"/>
    <property type="molecule type" value="Genomic_DNA"/>
</dbReference>
<dbReference type="KEGG" id="vg:65129958"/>
<evidence type="ECO:0000313" key="5">
    <source>
        <dbReference type="Proteomes" id="UP000593686"/>
    </source>
</evidence>
<dbReference type="PROSITE" id="PS00018">
    <property type="entry name" value="EF_HAND_1"/>
    <property type="match status" value="1"/>
</dbReference>
<dbReference type="InterPro" id="IPR038726">
    <property type="entry name" value="PDDEXK_AddAB-type"/>
</dbReference>
<protein>
    <recommendedName>
        <fullName evidence="3">PD-(D/E)XK endonuclease-like domain-containing protein</fullName>
    </recommendedName>
</protein>
<feature type="coiled-coil region" evidence="1">
    <location>
        <begin position="972"/>
        <end position="1013"/>
    </location>
</feature>
<dbReference type="Proteomes" id="UP000593686">
    <property type="component" value="Genome"/>
</dbReference>
<feature type="coiled-coil region" evidence="1">
    <location>
        <begin position="1066"/>
        <end position="1107"/>
    </location>
</feature>
<feature type="compositionally biased region" description="Basic and acidic residues" evidence="2">
    <location>
        <begin position="1486"/>
        <end position="1496"/>
    </location>
</feature>
<keyword evidence="5" id="KW-1185">Reference proteome</keyword>
<dbReference type="GeneID" id="65129958"/>
<evidence type="ECO:0000256" key="1">
    <source>
        <dbReference type="SAM" id="Coils"/>
    </source>
</evidence>
<accession>A0A7M1RYM9</accession>
<feature type="domain" description="PD-(D/E)XK endonuclease-like" evidence="3">
    <location>
        <begin position="2287"/>
        <end position="2378"/>
    </location>
</feature>
<proteinExistence type="predicted"/>
<dbReference type="PANTHER" id="PTHR36812">
    <property type="entry name" value="NEUROFILAMENT TRIPLET M PROTEIN-LIKE PROTEIN"/>
    <property type="match status" value="1"/>
</dbReference>
<keyword evidence="1" id="KW-0175">Coiled coil</keyword>
<dbReference type="RefSeq" id="YP_010111554.1">
    <property type="nucleotide sequence ID" value="NC_055882.1"/>
</dbReference>
<dbReference type="InterPro" id="IPR011604">
    <property type="entry name" value="PDDEXK-like_dom_sf"/>
</dbReference>
<feature type="compositionally biased region" description="Polar residues" evidence="2">
    <location>
        <begin position="1475"/>
        <end position="1484"/>
    </location>
</feature>
<dbReference type="PANTHER" id="PTHR36812:SF9">
    <property type="entry name" value="MYB-LIKE PROTEIN X ISOFORM X1"/>
    <property type="match status" value="1"/>
</dbReference>
<sequence length="2556" mass="287136">MEKNLEGLKGLKGLSGLSSQERAAWSRLNADKLRGKTSRFANILYDNQQYIKKFGIESFNAYNKDQRDKIYKSTIARETITELYSPYTDKKDKFGNFIIDKNKGVGNAELFDKIYNMSPDSQIELVESGWKATPQIESMLKEEHKKKQDFISNSSAWAGASPWAQSAVAVGTSLHEPIHEEFSRSSNNKIFERIYNKDLKKREAELQPEIDNYYLNVIGKLSDSEVKSQFMKAITPSKSNIGNGQLAAFFHDGKNVESEVKNFSIDDMRMYLAKYKVLNDNLGIVAAHDALNNYAKEYISDHQSKLTYAGLLAKDIGISALSYTADKINSIRQLYDLTQGDSIVWIDNKGNVVAPDQVKTSSNGSKYYINEDGKATPIKQTKMSVADLDYLGKDANGNTRDAMWNNQFWSDAEQYGTLNWDEQRQYKKLGASPYKVVYKPGDDSDLLYETLKMTSFGIADAASMAIPVFGEIVGSAMQVTKAASMLNKAANVVGKGIYYTSKAAKAVQPTIGATAIGHAYGRGVFGETLAQNMQQLEESTYTHAQKNFLDNYTNNKQFKAQVDKDIQSEFNRLKNAQKRELEASEGSRRILDQDLNNKVLMEKARQIVSSAYVDRGSKEIQSSDAYFDMVGKASESASDAAMTAAITDGAKYAIVNNFGYRKFLFNTAADRAASAAKRLTKNVSENKGRLTFKSLIDGRKLRTIGKITVSQAWGGAWTNFTDEMQSWGGKQINQDRFSSYLDGFYNGQASDDTYGAMDAVASYFNGAMASLAKGTTWSAGLVGATGSLFTFAPNITSVATTIGTKRGREAWRKASFGERANMIFSNGVLNEYYGKKQGEAEIKEYVNAVNKLLDEQDNFSILKDAIALDRASIDVENQEDKNTLTYLRGIKAISLLHQFQDDSGMRDQSDSKIKKWLKGRFGEGENTLGAVASQSTILTKALSEIEDLANGNLSEESAKNYLSEYYAKNPTIEQSEDNNKRALEEMSQNARTLQEAENTWQDINSKLDTVERDRGSKISPIVRSRVLERAALDGFLSERLDALEDKISGNKINSSTESTAETWGTKEAIKKQVLSMERTKRDLNKAINNAKDRLDKATAKLKDYEESHDIENLDDIATIEHQGLLNDVEAAKLQHEYTINSMDKLKSRQEKMRAMSEEESSRVLSKDEILALPSESRARMLSDINKSNYSKEQLEQIDALKNELTLKDPSLLQSIQDQARLLKQKRANASAYEMMLNNPEAAATEFEAQSGVDATIARDLALRRYGESINNIIRKLNSLEGVSQDDIRESVYKNLRVLNPNILDYLDATLPNEKDLEFIPSYSNEIVKAKEWSNMLTDISKAIDQMDFDDSTKKVFSDNIDNLINKVSTRKQAMNILEQVSNSTTVSNLDQANFKRLLNIINGVEEQRNATTTETQEEKKARQESQETQAKQEEKKVQDAEDKAQEAIEVTDKETSNDKNAQEAYQETEKEKSNEQNAQEAYTETEQERKNQEEANKQLNTYEQTDEDIARDKAIEEQKKEGVDFSTGTIDFESPNWEKQVEQAEAEGHKIEEGIVTKGTADTTDQGNNFTSTSENMLGNTMYGYDVKALEEDAKEVERTGKDSNDKMSRFFNWFKTANIKLQEIIDNELKDVVKANNKLEVLYVNPQANATDDAALNDFSLLAVEYTDAVKKVHNEDRGGVITANGKQYLIVGTMGFDRTNQAQGNTYRSVLYQGKKNRYRYFTENPSERFFVDPSGHTEVEQITSGRIVREMVGDTETKVRPVTELLSDSKRNPKGLKLQDLKWGIMFEDGLHYANVSSRNTVYPPRDTLSNLGAVFLLIEAANGNYIPAAIRPTMLSDIQDGALKTQLNNLFNELSSVKHSDRLSAINQLVKLLNIKEDGDNILVGMKDKATVSTVKNGTVIRTFNLKDTNFNRMDLINAIFELNPRINITLSTLSDPVQLRMYAEAGALNTDIAKLGTSNASYTVYSMDANGNPIKTKPIENKAPNLDANSDLDKADYKKKHSIYHRGIQYREKNGKWYDTNWKEITDPILLNQIKWASYIRANDLTPNLISNDTYGNKNNKYYIINSNNTNAKVIKVFENGAIAELSIADSRAIINTVQQRDIQAAREKAAREEKQRLKNIENSMTPDKVEMTTEGEDVNLTDEQITAQESGDFSSEAKPQPTDTELRAQAMVDRITSDSHDIILDEKKGVYVDSTGKERARVTSVIQATEDTERFDPNSPWILPSTNVGTGMDNFVRDFFANKLGNLDSLQERYPNATTEQLQSFEKQLQEFKAKLDKAGLTVVPRDVTVTGEVEVTDANGKKYKLPVAGTLDLLAYDREGNFYIFDMKTNHSAPNAKKAAKWNKQLSLYKQFLEEKYDVSVKETSIIPIEVKYPTPKGWRDGKTIYRADDKTNQLYYQTEDNGKLTPETIYRDAKPTLYSNIPIVTSPVKIEYSLLTDSERALLSPVMDGTFNSSTGTTNIESKNKNKDINKTGNISLAELQASANAKPSDAGSILKNRNYSKRVREILREKGFNGKLSEVEAWLREHNMPISNIEDVEAWIDMLQNCR</sequence>
<feature type="compositionally biased region" description="Basic and acidic residues" evidence="2">
    <location>
        <begin position="1416"/>
        <end position="1474"/>
    </location>
</feature>
<dbReference type="Gene3D" id="3.90.320.10">
    <property type="match status" value="1"/>
</dbReference>
<feature type="region of interest" description="Disordered" evidence="2">
    <location>
        <begin position="1408"/>
        <end position="1509"/>
    </location>
</feature>
<evidence type="ECO:0000256" key="2">
    <source>
        <dbReference type="SAM" id="MobiDB-lite"/>
    </source>
</evidence>